<reference evidence="1 2" key="1">
    <citation type="submission" date="2023-08" db="EMBL/GenBank/DDBJ databases">
        <title>Microbacterium aquilitoris sp. nov. and Microbacterium gwkjibeachense sp. nov., isolated from beach.</title>
        <authorList>
            <person name="Lee S.D."/>
            <person name="Yang H."/>
            <person name="Kim I."/>
        </authorList>
    </citation>
    <scope>NUCLEOTIDE SEQUENCE [LARGE SCALE GENOMIC DNA]</scope>
    <source>
        <strain evidence="1 2">KSW4-11</strain>
    </source>
</reference>
<proteinExistence type="predicted"/>
<dbReference type="EMBL" id="JAUZVV010000001">
    <property type="protein sequence ID" value="MDT3315793.1"/>
    <property type="molecule type" value="Genomic_DNA"/>
</dbReference>
<gene>
    <name evidence="1" type="ORF">Q9S71_03055</name>
</gene>
<evidence type="ECO:0000313" key="1">
    <source>
        <dbReference type="EMBL" id="MDT3315793.1"/>
    </source>
</evidence>
<sequence>MTDASTTTVGLLDAARARLAGSPRERLGDWAANRRILGIGRAPRILPVTEAWHVGVLLIGDDRVFATGEVLRARHDAVRGYTAEAQRARSERAAAAFRGGFAEGEVLHLGWTEMDAAAVDRGESSGILSLVDGVPHVAWSTTGPPRPLAAYLDDMLSLR</sequence>
<comment type="caution">
    <text evidence="1">The sequence shown here is derived from an EMBL/GenBank/DDBJ whole genome shotgun (WGS) entry which is preliminary data.</text>
</comment>
<evidence type="ECO:0000313" key="2">
    <source>
        <dbReference type="Proteomes" id="UP001251849"/>
    </source>
</evidence>
<dbReference type="Proteomes" id="UP001251849">
    <property type="component" value="Unassembled WGS sequence"/>
</dbReference>
<organism evidence="1 2">
    <name type="scientific">Microbacterium gawkjiense</name>
    <dbReference type="NCBI Taxonomy" id="3067309"/>
    <lineage>
        <taxon>Bacteria</taxon>
        <taxon>Bacillati</taxon>
        <taxon>Actinomycetota</taxon>
        <taxon>Actinomycetes</taxon>
        <taxon>Micrococcales</taxon>
        <taxon>Microbacteriaceae</taxon>
        <taxon>Microbacterium</taxon>
    </lineage>
</organism>
<dbReference type="RefSeq" id="WP_217529545.1">
    <property type="nucleotide sequence ID" value="NZ_JAUZVV010000001.1"/>
</dbReference>
<keyword evidence="2" id="KW-1185">Reference proteome</keyword>
<protein>
    <submittedName>
        <fullName evidence="1">Glutaminase</fullName>
    </submittedName>
</protein>
<accession>A0ABU3G7J4</accession>
<name>A0ABU3G7J4_9MICO</name>